<dbReference type="OrthoDB" id="8959344at2759"/>
<feature type="region of interest" description="Disordered" evidence="3">
    <location>
        <begin position="28"/>
        <end position="89"/>
    </location>
</feature>
<protein>
    <recommendedName>
        <fullName evidence="6">Ensconsin</fullName>
    </recommendedName>
</protein>
<name>A0A7J5Y7N4_DISMA</name>
<sequence>MEREQRARRYYELQIQERRKKLLDQRLKEERKRAAVEEKRKQRLKEDKERYESAVRRTVEKSQRAQQSQNSRGRKLTKNRENKTNMLPSFSPFPLNPNSIFNSFCATYLNNSWTCLLSFFCFAAPYADQYMLVPRRLPLTPWEKNLVIRLLTPTCSYLARSKSAGFSFHSMNSTTNSTPHKPSSSTTSPPFPPTTASTEAAIWQIEASSQKDTKKKNSNTKSPAVSSSVKPAKVTLSRTTSPSPE</sequence>
<feature type="compositionally biased region" description="Low complexity" evidence="3">
    <location>
        <begin position="173"/>
        <end position="198"/>
    </location>
</feature>
<evidence type="ECO:0000256" key="1">
    <source>
        <dbReference type="ARBA" id="ARBA00007525"/>
    </source>
</evidence>
<gene>
    <name evidence="4" type="ORF">F7725_008608</name>
</gene>
<feature type="compositionally biased region" description="Polar residues" evidence="3">
    <location>
        <begin position="236"/>
        <end position="245"/>
    </location>
</feature>
<dbReference type="AlphaFoldDB" id="A0A7J5Y7N4"/>
<evidence type="ECO:0000256" key="2">
    <source>
        <dbReference type="ARBA" id="ARBA00023054"/>
    </source>
</evidence>
<dbReference type="PANTHER" id="PTHR15073:SF1">
    <property type="entry name" value="RETICULOCYTE-BINDING PROTEIN HOMOLOG 2A"/>
    <property type="match status" value="1"/>
</dbReference>
<evidence type="ECO:0000256" key="3">
    <source>
        <dbReference type="SAM" id="MobiDB-lite"/>
    </source>
</evidence>
<accession>A0A7J5Y7N4</accession>
<feature type="non-terminal residue" evidence="4">
    <location>
        <position position="245"/>
    </location>
</feature>
<dbReference type="EMBL" id="JAAKFY010000015">
    <property type="protein sequence ID" value="KAF3845445.1"/>
    <property type="molecule type" value="Genomic_DNA"/>
</dbReference>
<dbReference type="GO" id="GO:0015630">
    <property type="term" value="C:microtubule cytoskeleton"/>
    <property type="evidence" value="ECO:0007669"/>
    <property type="project" value="TreeGrafter"/>
</dbReference>
<feature type="compositionally biased region" description="Basic and acidic residues" evidence="3">
    <location>
        <begin position="28"/>
        <end position="63"/>
    </location>
</feature>
<evidence type="ECO:0008006" key="6">
    <source>
        <dbReference type="Google" id="ProtNLM"/>
    </source>
</evidence>
<dbReference type="Proteomes" id="UP000518266">
    <property type="component" value="Unassembled WGS sequence"/>
</dbReference>
<comment type="caution">
    <text evidence="4">The sequence shown here is derived from an EMBL/GenBank/DDBJ whole genome shotgun (WGS) entry which is preliminary data.</text>
</comment>
<comment type="similarity">
    <text evidence="1">Belongs to the MAP7 family.</text>
</comment>
<dbReference type="InterPro" id="IPR051483">
    <property type="entry name" value="MAP7_domain-containing"/>
</dbReference>
<reference evidence="4 5" key="1">
    <citation type="submission" date="2020-03" db="EMBL/GenBank/DDBJ databases">
        <title>Dissostichus mawsoni Genome sequencing and assembly.</title>
        <authorList>
            <person name="Park H."/>
        </authorList>
    </citation>
    <scope>NUCLEOTIDE SEQUENCE [LARGE SCALE GENOMIC DNA]</scope>
    <source>
        <strain evidence="4">DM0001</strain>
        <tissue evidence="4">Muscle</tissue>
    </source>
</reference>
<keyword evidence="2" id="KW-0175">Coiled coil</keyword>
<evidence type="ECO:0000313" key="4">
    <source>
        <dbReference type="EMBL" id="KAF3845445.1"/>
    </source>
</evidence>
<proteinExistence type="inferred from homology"/>
<dbReference type="PANTHER" id="PTHR15073">
    <property type="entry name" value="MICROTUBULE-ASSOCIATED PROTEIN"/>
    <property type="match status" value="1"/>
</dbReference>
<dbReference type="GO" id="GO:0000226">
    <property type="term" value="P:microtubule cytoskeleton organization"/>
    <property type="evidence" value="ECO:0007669"/>
    <property type="project" value="TreeGrafter"/>
</dbReference>
<evidence type="ECO:0000313" key="5">
    <source>
        <dbReference type="Proteomes" id="UP000518266"/>
    </source>
</evidence>
<keyword evidence="5" id="KW-1185">Reference proteome</keyword>
<feature type="region of interest" description="Disordered" evidence="3">
    <location>
        <begin position="172"/>
        <end position="245"/>
    </location>
</feature>
<organism evidence="4 5">
    <name type="scientific">Dissostichus mawsoni</name>
    <name type="common">Antarctic cod</name>
    <dbReference type="NCBI Taxonomy" id="36200"/>
    <lineage>
        <taxon>Eukaryota</taxon>
        <taxon>Metazoa</taxon>
        <taxon>Chordata</taxon>
        <taxon>Craniata</taxon>
        <taxon>Vertebrata</taxon>
        <taxon>Euteleostomi</taxon>
        <taxon>Actinopterygii</taxon>
        <taxon>Neopterygii</taxon>
        <taxon>Teleostei</taxon>
        <taxon>Neoteleostei</taxon>
        <taxon>Acanthomorphata</taxon>
        <taxon>Eupercaria</taxon>
        <taxon>Perciformes</taxon>
        <taxon>Notothenioidei</taxon>
        <taxon>Nototheniidae</taxon>
        <taxon>Dissostichus</taxon>
    </lineage>
</organism>